<dbReference type="SUPFAM" id="SSF142433">
    <property type="entry name" value="CinA-like"/>
    <property type="match status" value="1"/>
</dbReference>
<keyword evidence="3" id="KW-1185">Reference proteome</keyword>
<proteinExistence type="predicted"/>
<dbReference type="HOGENOM" id="CLU_030805_1_1_4"/>
<reference evidence="2 3" key="2">
    <citation type="journal article" date="2012" name="PLoS ONE">
        <title>Genomic characterization of the taylorella genus.</title>
        <authorList>
            <person name="Hebert L."/>
            <person name="Moumen B."/>
            <person name="Pons N."/>
            <person name="Duquesne F."/>
            <person name="Breuil M.F."/>
            <person name="Goux D."/>
            <person name="Batto J.M."/>
            <person name="Laugier C."/>
            <person name="Renault P."/>
            <person name="Petry S."/>
        </authorList>
    </citation>
    <scope>NUCLEOTIDE SEQUENCE [LARGE SCALE GENOMIC DNA]</scope>
    <source>
        <strain evidence="2 3">MCE3</strain>
    </source>
</reference>
<dbReference type="OrthoDB" id="9801454at2"/>
<dbReference type="RefSeq" id="WP_014111032.1">
    <property type="nucleotide sequence ID" value="NC_016043.1"/>
</dbReference>
<name>G4QCK4_TAYAM</name>
<gene>
    <name evidence="2" type="ordered locus">TASI_0353</name>
</gene>
<dbReference type="NCBIfam" id="TIGR00199">
    <property type="entry name" value="PncC_domain"/>
    <property type="match status" value="1"/>
</dbReference>
<dbReference type="Gene3D" id="3.90.950.20">
    <property type="entry name" value="CinA-like"/>
    <property type="match status" value="1"/>
</dbReference>
<dbReference type="AlphaFoldDB" id="G4QCK4"/>
<dbReference type="InterPro" id="IPR008136">
    <property type="entry name" value="CinA_C"/>
</dbReference>
<dbReference type="STRING" id="1008459.TASI_0353"/>
<evidence type="ECO:0000313" key="2">
    <source>
        <dbReference type="EMBL" id="AEP36134.1"/>
    </source>
</evidence>
<dbReference type="Proteomes" id="UP000009284">
    <property type="component" value="Chromosome"/>
</dbReference>
<dbReference type="eggNOG" id="COG1546">
    <property type="taxonomic scope" value="Bacteria"/>
</dbReference>
<organism evidence="2 3">
    <name type="scientific">Taylorella asinigenitalis (strain MCE3)</name>
    <dbReference type="NCBI Taxonomy" id="1008459"/>
    <lineage>
        <taxon>Bacteria</taxon>
        <taxon>Pseudomonadati</taxon>
        <taxon>Pseudomonadota</taxon>
        <taxon>Betaproteobacteria</taxon>
        <taxon>Burkholderiales</taxon>
        <taxon>Alcaligenaceae</taxon>
        <taxon>Taylorella</taxon>
    </lineage>
</organism>
<reference key="1">
    <citation type="submission" date="2011-09" db="EMBL/GenBank/DDBJ databases">
        <title>Genomic characterization of the Taylorella genus.</title>
        <authorList>
            <person name="Hebert L."/>
            <person name="Moumen B."/>
            <person name="Pons N."/>
            <person name="Duquesne F."/>
            <person name="Breuil M.-F."/>
            <person name="Goux D."/>
            <person name="Batto J.-M."/>
            <person name="Renault P."/>
            <person name="Laugier C."/>
            <person name="Petry S."/>
        </authorList>
    </citation>
    <scope>NUCLEOTIDE SEQUENCE</scope>
    <source>
        <strain>MCE3</strain>
    </source>
</reference>
<evidence type="ECO:0000259" key="1">
    <source>
        <dbReference type="Pfam" id="PF02464"/>
    </source>
</evidence>
<evidence type="ECO:0000313" key="3">
    <source>
        <dbReference type="Proteomes" id="UP000009284"/>
    </source>
</evidence>
<accession>G4QCK4</accession>
<sequence length="163" mass="17319">MDLQVEKVAKILVDRSARICLVESCTGGLISKMLTDIPGSSKWFECGLVTYSNESKIALVGVPSEVIAQYGAVSAETAKEMAMGALKRFDRCDYSISVTGIAGPGGGSEAKPVGTVFFGLGVRDEHGSISSSVHGKHIKGESRDQIRNESAKCALSLFLELFD</sequence>
<dbReference type="InterPro" id="IPR036653">
    <property type="entry name" value="CinA-like_C"/>
</dbReference>
<dbReference type="EMBL" id="CP003059">
    <property type="protein sequence ID" value="AEP36134.1"/>
    <property type="molecule type" value="Genomic_DNA"/>
</dbReference>
<dbReference type="Pfam" id="PF02464">
    <property type="entry name" value="CinA"/>
    <property type="match status" value="1"/>
</dbReference>
<protein>
    <submittedName>
        <fullName evidence="2">Competence/damage-inducible protein CinA domain protein</fullName>
    </submittedName>
</protein>
<feature type="domain" description="CinA C-terminal" evidence="1">
    <location>
        <begin position="6"/>
        <end position="160"/>
    </location>
</feature>
<dbReference type="KEGG" id="tas:TASI_0353"/>